<reference evidence="2 3" key="1">
    <citation type="submission" date="2019-04" db="EMBL/GenBank/DDBJ databases">
        <title>Chromosome genome assembly for Takifugu flavidus.</title>
        <authorList>
            <person name="Xiao S."/>
        </authorList>
    </citation>
    <scope>NUCLEOTIDE SEQUENCE [LARGE SCALE GENOMIC DNA]</scope>
    <source>
        <strain evidence="2">HTHZ2018</strain>
        <tissue evidence="2">Muscle</tissue>
    </source>
</reference>
<feature type="region of interest" description="Disordered" evidence="1">
    <location>
        <begin position="104"/>
        <end position="192"/>
    </location>
</feature>
<evidence type="ECO:0000256" key="1">
    <source>
        <dbReference type="SAM" id="MobiDB-lite"/>
    </source>
</evidence>
<feature type="compositionally biased region" description="Pro residues" evidence="1">
    <location>
        <begin position="310"/>
        <end position="319"/>
    </location>
</feature>
<organism evidence="2 3">
    <name type="scientific">Takifugu flavidus</name>
    <name type="common">sansaifugu</name>
    <dbReference type="NCBI Taxonomy" id="433684"/>
    <lineage>
        <taxon>Eukaryota</taxon>
        <taxon>Metazoa</taxon>
        <taxon>Chordata</taxon>
        <taxon>Craniata</taxon>
        <taxon>Vertebrata</taxon>
        <taxon>Euteleostomi</taxon>
        <taxon>Actinopterygii</taxon>
        <taxon>Neopterygii</taxon>
        <taxon>Teleostei</taxon>
        <taxon>Neoteleostei</taxon>
        <taxon>Acanthomorphata</taxon>
        <taxon>Eupercaria</taxon>
        <taxon>Tetraodontiformes</taxon>
        <taxon>Tetradontoidea</taxon>
        <taxon>Tetraodontidae</taxon>
        <taxon>Takifugu</taxon>
    </lineage>
</organism>
<feature type="compositionally biased region" description="Low complexity" evidence="1">
    <location>
        <begin position="299"/>
        <end position="309"/>
    </location>
</feature>
<feature type="compositionally biased region" description="Low complexity" evidence="1">
    <location>
        <begin position="81"/>
        <end position="91"/>
    </location>
</feature>
<dbReference type="Proteomes" id="UP000324091">
    <property type="component" value="Chromosome 16"/>
</dbReference>
<name>A0A5C6NYX0_9TELE</name>
<feature type="compositionally biased region" description="Polar residues" evidence="1">
    <location>
        <begin position="272"/>
        <end position="282"/>
    </location>
</feature>
<feature type="compositionally biased region" description="Pro residues" evidence="1">
    <location>
        <begin position="289"/>
        <end position="298"/>
    </location>
</feature>
<feature type="compositionally biased region" description="Basic and acidic residues" evidence="1">
    <location>
        <begin position="459"/>
        <end position="482"/>
    </location>
</feature>
<dbReference type="AlphaFoldDB" id="A0A5C6NYX0"/>
<feature type="compositionally biased region" description="Basic and acidic residues" evidence="1">
    <location>
        <begin position="420"/>
        <end position="451"/>
    </location>
</feature>
<accession>A0A5C6NYX0</accession>
<feature type="region of interest" description="Disordered" evidence="1">
    <location>
        <begin position="420"/>
        <end position="482"/>
    </location>
</feature>
<feature type="compositionally biased region" description="Polar residues" evidence="1">
    <location>
        <begin position="10"/>
        <end position="27"/>
    </location>
</feature>
<feature type="compositionally biased region" description="Low complexity" evidence="1">
    <location>
        <begin position="233"/>
        <end position="245"/>
    </location>
</feature>
<feature type="region of interest" description="Disordered" evidence="1">
    <location>
        <begin position="233"/>
        <end position="254"/>
    </location>
</feature>
<evidence type="ECO:0000313" key="3">
    <source>
        <dbReference type="Proteomes" id="UP000324091"/>
    </source>
</evidence>
<sequence length="546" mass="60758">MATLRRQMRSRTGSSRQDRGSCSSTASCPVFSGPYSDHEEDPPLRRQSSPLLKGSLSSLQNSASESLKGSVSSLQGSDPCLPGSLPSLRGSLASFKEPLSNLKGSISRLKRRSLGSLDNSSPILSERSISPSLQSRNGSSSDDDNSWDTNSWSSGATCLRRTPVKQDPPEESGESGEKSYNTNQEPDNSMDEPEIIYQNLIFTRPAAKTDSKEGLKRTFVPLKKDAETQSFALSSLSNNPASASSTQHRDKNTEHRRRFSQFLNEVSFRVLKTNNGPPQQHMTLRHRYPSPPPPPPSTPSHSSLTTALHSPPPHRPPVPAATNLWYSPTNSNLQTIKECASKEINNSIHHWSKTLPSCKILEPGDVLQKVTVESLAHPEHDLELCTKLQAQSSTGRLYLETDIDRVRQLDELVSNGSLGKERNKKELEKPVEREKEREKRRGTLWERDRGAGRGTKHEKRSEKPCWEKDKRKERGREKEKKVVLNSYEHSAPPLPPPPQIISSGQSNPCPTFSWAEGFPRLSYRFTSLPRPVNVTVSTTVTTRSSM</sequence>
<evidence type="ECO:0000313" key="2">
    <source>
        <dbReference type="EMBL" id="TWW72008.1"/>
    </source>
</evidence>
<dbReference type="EMBL" id="RHFK02000008">
    <property type="protein sequence ID" value="TWW72008.1"/>
    <property type="molecule type" value="Genomic_DNA"/>
</dbReference>
<gene>
    <name evidence="2" type="ORF">D4764_16G0005050</name>
</gene>
<feature type="region of interest" description="Disordered" evidence="1">
    <location>
        <begin position="1"/>
        <end position="91"/>
    </location>
</feature>
<protein>
    <submittedName>
        <fullName evidence="2">Uncharacterized protein</fullName>
    </submittedName>
</protein>
<comment type="caution">
    <text evidence="2">The sequence shown here is derived from an EMBL/GenBank/DDBJ whole genome shotgun (WGS) entry which is preliminary data.</text>
</comment>
<feature type="compositionally biased region" description="Low complexity" evidence="1">
    <location>
        <begin position="48"/>
        <end position="67"/>
    </location>
</feature>
<feature type="compositionally biased region" description="Polar residues" evidence="1">
    <location>
        <begin position="116"/>
        <end position="138"/>
    </location>
</feature>
<feature type="compositionally biased region" description="Polar residues" evidence="1">
    <location>
        <begin position="178"/>
        <end position="187"/>
    </location>
</feature>
<proteinExistence type="predicted"/>
<keyword evidence="3" id="KW-1185">Reference proteome</keyword>
<feature type="region of interest" description="Disordered" evidence="1">
    <location>
        <begin position="272"/>
        <end position="322"/>
    </location>
</feature>